<dbReference type="Proteomes" id="UP001300496">
    <property type="component" value="Unassembled WGS sequence"/>
</dbReference>
<evidence type="ECO:0000313" key="1">
    <source>
        <dbReference type="EMBL" id="MCT9003027.1"/>
    </source>
</evidence>
<dbReference type="EMBL" id="JAODOR010000014">
    <property type="protein sequence ID" value="MCT9003027.1"/>
    <property type="molecule type" value="Genomic_DNA"/>
</dbReference>
<gene>
    <name evidence="1" type="ORF">N4R40_11700</name>
</gene>
<sequence length="213" mass="23109">MRSYPPEPWHLRGEFLAGIFLVPTSELPAYVWAQIPSAARPLALGGRAIVAVAAVRYTPGGVLEYDELLVAVPTIQRRRLALTIPQIWVTSPASRAGGRALWGIPKELMTTRRAAAGRRLRVRHRAEDRAVLAELDGAATIDLPGTWTLPLPTLQRRPGGGVIRSSNSVRGRMHLARTAWTFGSSLSWLGGRRPALSAALTGAAIVFGTRVER</sequence>
<dbReference type="RefSeq" id="WP_261607559.1">
    <property type="nucleotide sequence ID" value="NZ_JAODOR010000014.1"/>
</dbReference>
<dbReference type="Gene3D" id="2.40.400.10">
    <property type="entry name" value="Acetoacetate decarboxylase-like"/>
    <property type="match status" value="1"/>
</dbReference>
<reference evidence="1 2" key="1">
    <citation type="journal article" date="2024" name="Int. J. Syst. Evol. Microbiol.">
        <title>Microbacterium memoriense sp. nov., a member of the Actinomycetota from marine beach sediment of the north coast of Portugal.</title>
        <authorList>
            <person name="Santos J.D.N.D."/>
            <person name="Klimek D."/>
            <person name="Calusinska M."/>
            <person name="Lobo-da-Cunha A."/>
            <person name="Catita J."/>
            <person name="Goncalves H."/>
            <person name="Gonzalez I."/>
            <person name="Lage O.M."/>
        </authorList>
    </citation>
    <scope>NUCLEOTIDE SEQUENCE [LARGE SCALE GENOMIC DNA]</scope>
    <source>
        <strain evidence="1 2">PMIC_1C1B</strain>
    </source>
</reference>
<proteinExistence type="predicted"/>
<accession>A0ABT2PEI0</accession>
<name>A0ABT2PEI0_9MICO</name>
<protein>
    <submittedName>
        <fullName evidence="1">Acetoacetate decarboxylase family protein</fullName>
    </submittedName>
</protein>
<dbReference type="Pfam" id="PF06314">
    <property type="entry name" value="ADC"/>
    <property type="match status" value="1"/>
</dbReference>
<comment type="caution">
    <text evidence="1">The sequence shown here is derived from an EMBL/GenBank/DDBJ whole genome shotgun (WGS) entry which is preliminary data.</text>
</comment>
<keyword evidence="2" id="KW-1185">Reference proteome</keyword>
<dbReference type="InterPro" id="IPR010451">
    <property type="entry name" value="Acetoacetate_decarboxylase"/>
</dbReference>
<dbReference type="SUPFAM" id="SSF160104">
    <property type="entry name" value="Acetoacetate decarboxylase-like"/>
    <property type="match status" value="1"/>
</dbReference>
<organism evidence="1 2">
    <name type="scientific">Microbacterium memoriense</name>
    <dbReference type="NCBI Taxonomy" id="2978350"/>
    <lineage>
        <taxon>Bacteria</taxon>
        <taxon>Bacillati</taxon>
        <taxon>Actinomycetota</taxon>
        <taxon>Actinomycetes</taxon>
        <taxon>Micrococcales</taxon>
        <taxon>Microbacteriaceae</taxon>
        <taxon>Microbacterium</taxon>
    </lineage>
</organism>
<evidence type="ECO:0000313" key="2">
    <source>
        <dbReference type="Proteomes" id="UP001300496"/>
    </source>
</evidence>
<dbReference type="InterPro" id="IPR023375">
    <property type="entry name" value="ADC_dom_sf"/>
</dbReference>